<evidence type="ECO:0000313" key="1">
    <source>
        <dbReference type="EMBL" id="PTB69917.1"/>
    </source>
</evidence>
<name>A0A2T4BKT7_9HYPO</name>
<dbReference type="GeneID" id="36601352"/>
<accession>A0A2T4BKT7</accession>
<dbReference type="RefSeq" id="XP_024753237.1">
    <property type="nucleotide sequence ID" value="XM_024893234.1"/>
</dbReference>
<reference evidence="2" key="1">
    <citation type="submission" date="2016-07" db="EMBL/GenBank/DDBJ databases">
        <title>Multiple horizontal gene transfer events from other fungi enriched the ability of initially mycotrophic Trichoderma (Ascomycota) to feed on dead plant biomass.</title>
        <authorList>
            <consortium name="DOE Joint Genome Institute"/>
            <person name="Atanasova L."/>
            <person name="Chenthamara K."/>
            <person name="Zhang J."/>
            <person name="Grujic M."/>
            <person name="Henrissat B."/>
            <person name="Kuo A."/>
            <person name="Aerts A."/>
            <person name="Salamov A."/>
            <person name="Lipzen A."/>
            <person name="Labutti K."/>
            <person name="Barry K."/>
            <person name="Miao Y."/>
            <person name="Rahimi M.J."/>
            <person name="Shen Q."/>
            <person name="Grigoriev I.V."/>
            <person name="Kubicek C.P."/>
            <person name="Druzhinina I.S."/>
        </authorList>
    </citation>
    <scope>NUCLEOTIDE SEQUENCE [LARGE SCALE GENOMIC DNA]</scope>
    <source>
        <strain evidence="2">TUCIM 6016</strain>
    </source>
</reference>
<keyword evidence="2" id="KW-1185">Reference proteome</keyword>
<protein>
    <submittedName>
        <fullName evidence="1">Uncharacterized protein</fullName>
    </submittedName>
</protein>
<dbReference type="EMBL" id="KZ680208">
    <property type="protein sequence ID" value="PTB69917.1"/>
    <property type="molecule type" value="Genomic_DNA"/>
</dbReference>
<gene>
    <name evidence="1" type="ORF">BBK36DRAFT_1138329</name>
</gene>
<dbReference type="Proteomes" id="UP000241546">
    <property type="component" value="Unassembled WGS sequence"/>
</dbReference>
<proteinExistence type="predicted"/>
<dbReference type="AlphaFoldDB" id="A0A2T4BKT7"/>
<evidence type="ECO:0000313" key="2">
    <source>
        <dbReference type="Proteomes" id="UP000241546"/>
    </source>
</evidence>
<sequence length="145" mass="16634">MDIEVMMPSLEKAHNSARKQRQRVDIENWSELWITSPKANSILCRSPLRRKLSGHFAPKPAEIVHCVLAIFMSMLLGAMSYQNHHVKGLQGLKASRRPNNALSEVQRPEWLLTAWLFAWNLMAKGKDPALPRLRGKQEMPVPNTW</sequence>
<organism evidence="1 2">
    <name type="scientific">Trichoderma citrinoviride</name>
    <dbReference type="NCBI Taxonomy" id="58853"/>
    <lineage>
        <taxon>Eukaryota</taxon>
        <taxon>Fungi</taxon>
        <taxon>Dikarya</taxon>
        <taxon>Ascomycota</taxon>
        <taxon>Pezizomycotina</taxon>
        <taxon>Sordariomycetes</taxon>
        <taxon>Hypocreomycetidae</taxon>
        <taxon>Hypocreales</taxon>
        <taxon>Hypocreaceae</taxon>
        <taxon>Trichoderma</taxon>
    </lineage>
</organism>